<keyword evidence="13" id="KW-1185">Reference proteome</keyword>
<reference evidence="12" key="1">
    <citation type="submission" date="2022-11" db="EMBL/GenBank/DDBJ databases">
        <title>Marilongibacter aestuarii gen. nov., sp. nov., isolated from tidal flat sediment.</title>
        <authorList>
            <person name="Jiayan W."/>
        </authorList>
    </citation>
    <scope>NUCLEOTIDE SEQUENCE</scope>
    <source>
        <strain evidence="12">Z1-6</strain>
    </source>
</reference>
<dbReference type="Pfam" id="PF02836">
    <property type="entry name" value="Glyco_hydro_2_C"/>
    <property type="match status" value="1"/>
</dbReference>
<dbReference type="InterPro" id="IPR050347">
    <property type="entry name" value="Bact_Beta-galactosidase"/>
</dbReference>
<dbReference type="EC" id="3.2.1.23" evidence="5 10"/>
<accession>A0A9X3F2T6</accession>
<sequence length="1030" mass="118277">MFRKFISQVLIVTGFSAFGQSYTEWHDPAVNSINREEMRASFFAYENQVLATENVRENSAQFISLNGLWNFSWVRNADQRPAGFFSKDYDDSLWGKMEVPGTWEMFGYGEPVYVNSRYVFDYLMKPEPPKIPEKENHVGSYRKMVNIPADWDGKDVYMHFGAVSSNVYLWVNGEFVGYSEDSKLQAEFNITSYLKKGENLIAFQVFRWCDGTYVEAQDYWRFAGVSRDVFLYARNLLHIKDITVVADLDKSYRNGLLDILLQFDEKDADELKGAKIELELKDKAGKPVWKKEMVASGTNEMNASAHIKNVAAWSAEAPNLYELLVTFKDKSGDVIEVISQRVGFRNIKIENAQILVNGQPVLIKGVNRHELDPDGGYVVSQERMEQDVKIMKMNNINAVRTCHYPDDPYFLELCDKYGLYVVDEANIEAHGYEKIADMKDWMETHLQRTTRLVKRDKNLPSVIFWSMGNESGDGMNFVAAYKAMKNLDSTRPVQYERPGEKDHTDIFVPFYVGYEWLERYGKDKSKTKPLIQCEYAHAMGNSMGGFKEYWDLYRKYDNLQGGFIWDFVDQGIRDYRNGKMIYAYGGDFGMGLPSDNNFNNNGLVSPDREPNPHLYEVNYQQQSIWTTPVDLNNGKIRVFNENFFVSLDNVQLTWHLVEEGETIEQGVVSNLKVLPQKTVDIQLGYQLTPSTKERFLEVYYKTKSKDGLVPAGYVIARQQLQVSSYNFPEPVFDQPAENVTVDETRYLIDVTAGRTKITFDKKTGLITAYSYKNVQYLKEGTEITPNFWRACTDNDFGASLQRRLAKWHNPEIKLEELNANTVKNGAEVVAKYALPELEAELEMTYTINSDGKMIVTEKLVTMASEDDKMPMLPRFGIQATFKKAFSNIEYYGRGPVENYADRKESEFVGLYRQSVSEQFFPYIRPQETGTKTDIRWWKLTEASGKGIKICASLPFSASALHYTTEMLDDSPQKSQSHSGELDEVDATVLSVDLKQMGLGCVNTWGAIPRPEYLIPYGDYEFSFFIEPIDK</sequence>
<dbReference type="InterPro" id="IPR006104">
    <property type="entry name" value="Glyco_hydro_2_N"/>
</dbReference>
<dbReference type="RefSeq" id="WP_343331681.1">
    <property type="nucleotide sequence ID" value="NZ_JAPOHD010000007.1"/>
</dbReference>
<dbReference type="Gene3D" id="3.20.20.80">
    <property type="entry name" value="Glycosidases"/>
    <property type="match status" value="1"/>
</dbReference>
<evidence type="ECO:0000256" key="9">
    <source>
        <dbReference type="ARBA" id="ARBA00032230"/>
    </source>
</evidence>
<evidence type="ECO:0000256" key="7">
    <source>
        <dbReference type="ARBA" id="ARBA00022837"/>
    </source>
</evidence>
<dbReference type="InterPro" id="IPR011013">
    <property type="entry name" value="Gal_mutarotase_sf_dom"/>
</dbReference>
<feature type="domain" description="Beta galactosidase small chain/" evidence="11">
    <location>
        <begin position="749"/>
        <end position="1026"/>
    </location>
</feature>
<comment type="cofactor">
    <cofactor evidence="2">
        <name>Ca(2+)</name>
        <dbReference type="ChEBI" id="CHEBI:29108"/>
    </cofactor>
</comment>
<evidence type="ECO:0000256" key="3">
    <source>
        <dbReference type="ARBA" id="ARBA00007401"/>
    </source>
</evidence>
<evidence type="ECO:0000256" key="1">
    <source>
        <dbReference type="ARBA" id="ARBA00001412"/>
    </source>
</evidence>
<evidence type="ECO:0000259" key="11">
    <source>
        <dbReference type="SMART" id="SM01038"/>
    </source>
</evidence>
<dbReference type="InterPro" id="IPR023230">
    <property type="entry name" value="Glyco_hydro_2_CS"/>
</dbReference>
<dbReference type="InterPro" id="IPR006102">
    <property type="entry name" value="Ig-like_GH2"/>
</dbReference>
<dbReference type="Pfam" id="PF00703">
    <property type="entry name" value="Glyco_hydro_2"/>
    <property type="match status" value="1"/>
</dbReference>
<dbReference type="GO" id="GO:0005990">
    <property type="term" value="P:lactose catabolic process"/>
    <property type="evidence" value="ECO:0007669"/>
    <property type="project" value="TreeGrafter"/>
</dbReference>
<comment type="subunit">
    <text evidence="4">Monomer.</text>
</comment>
<evidence type="ECO:0000256" key="2">
    <source>
        <dbReference type="ARBA" id="ARBA00001913"/>
    </source>
</evidence>
<dbReference type="InterPro" id="IPR013783">
    <property type="entry name" value="Ig-like_fold"/>
</dbReference>
<dbReference type="EMBL" id="JAPOHD010000007">
    <property type="protein sequence ID" value="MCY1719343.1"/>
    <property type="molecule type" value="Genomic_DNA"/>
</dbReference>
<dbReference type="InterPro" id="IPR008979">
    <property type="entry name" value="Galactose-bd-like_sf"/>
</dbReference>
<comment type="caution">
    <text evidence="12">The sequence shown here is derived from an EMBL/GenBank/DDBJ whole genome shotgun (WGS) entry which is preliminary data.</text>
</comment>
<dbReference type="SUPFAM" id="SSF74650">
    <property type="entry name" value="Galactose mutarotase-like"/>
    <property type="match status" value="1"/>
</dbReference>
<dbReference type="SUPFAM" id="SSF49303">
    <property type="entry name" value="beta-Galactosidase/glucuronidase domain"/>
    <property type="match status" value="2"/>
</dbReference>
<gene>
    <name evidence="12" type="ORF">OU798_03265</name>
</gene>
<evidence type="ECO:0000313" key="12">
    <source>
        <dbReference type="EMBL" id="MCY1719343.1"/>
    </source>
</evidence>
<dbReference type="Gene3D" id="2.60.120.260">
    <property type="entry name" value="Galactose-binding domain-like"/>
    <property type="match status" value="1"/>
</dbReference>
<evidence type="ECO:0000256" key="10">
    <source>
        <dbReference type="RuleBase" id="RU361154"/>
    </source>
</evidence>
<dbReference type="GO" id="GO:0030246">
    <property type="term" value="F:carbohydrate binding"/>
    <property type="evidence" value="ECO:0007669"/>
    <property type="project" value="InterPro"/>
</dbReference>
<dbReference type="GO" id="GO:0009341">
    <property type="term" value="C:beta-galactosidase complex"/>
    <property type="evidence" value="ECO:0007669"/>
    <property type="project" value="InterPro"/>
</dbReference>
<dbReference type="SUPFAM" id="SSF51445">
    <property type="entry name" value="(Trans)glycosidases"/>
    <property type="match status" value="1"/>
</dbReference>
<name>A0A9X3F2T6_9BACT</name>
<dbReference type="Pfam" id="PF02929">
    <property type="entry name" value="Bgal_small_N"/>
    <property type="match status" value="1"/>
</dbReference>
<dbReference type="InterPro" id="IPR032312">
    <property type="entry name" value="LacZ_4"/>
</dbReference>
<organism evidence="12 13">
    <name type="scientific">Draconibacterium aestuarii</name>
    <dbReference type="NCBI Taxonomy" id="2998507"/>
    <lineage>
        <taxon>Bacteria</taxon>
        <taxon>Pseudomonadati</taxon>
        <taxon>Bacteroidota</taxon>
        <taxon>Bacteroidia</taxon>
        <taxon>Marinilabiliales</taxon>
        <taxon>Prolixibacteraceae</taxon>
        <taxon>Draconibacterium</taxon>
    </lineage>
</organism>
<dbReference type="Gene3D" id="2.60.40.10">
    <property type="entry name" value="Immunoglobulins"/>
    <property type="match status" value="2"/>
</dbReference>
<dbReference type="InterPro" id="IPR006101">
    <property type="entry name" value="Glyco_hydro_2"/>
</dbReference>
<evidence type="ECO:0000313" key="13">
    <source>
        <dbReference type="Proteomes" id="UP001145087"/>
    </source>
</evidence>
<dbReference type="Pfam" id="PF16353">
    <property type="entry name" value="LacZ_4"/>
    <property type="match status" value="1"/>
</dbReference>
<evidence type="ECO:0000256" key="5">
    <source>
        <dbReference type="ARBA" id="ARBA00012756"/>
    </source>
</evidence>
<evidence type="ECO:0000256" key="8">
    <source>
        <dbReference type="ARBA" id="ARBA00023295"/>
    </source>
</evidence>
<keyword evidence="7" id="KW-0106">Calcium</keyword>
<dbReference type="Gene3D" id="2.70.98.10">
    <property type="match status" value="1"/>
</dbReference>
<dbReference type="InterPro" id="IPR014718">
    <property type="entry name" value="GH-type_carb-bd"/>
</dbReference>
<dbReference type="InterPro" id="IPR036156">
    <property type="entry name" value="Beta-gal/glucu_dom_sf"/>
</dbReference>
<comment type="catalytic activity">
    <reaction evidence="1 10">
        <text>Hydrolysis of terminal non-reducing beta-D-galactose residues in beta-D-galactosides.</text>
        <dbReference type="EC" id="3.2.1.23"/>
    </reaction>
</comment>
<keyword evidence="6 10" id="KW-0378">Hydrolase</keyword>
<evidence type="ECO:0000256" key="6">
    <source>
        <dbReference type="ARBA" id="ARBA00022801"/>
    </source>
</evidence>
<comment type="similarity">
    <text evidence="3 10">Belongs to the glycosyl hydrolase 2 family.</text>
</comment>
<dbReference type="Proteomes" id="UP001145087">
    <property type="component" value="Unassembled WGS sequence"/>
</dbReference>
<dbReference type="PROSITE" id="PS00719">
    <property type="entry name" value="GLYCOSYL_HYDROL_F2_1"/>
    <property type="match status" value="1"/>
</dbReference>
<dbReference type="PANTHER" id="PTHR46323">
    <property type="entry name" value="BETA-GALACTOSIDASE"/>
    <property type="match status" value="1"/>
</dbReference>
<keyword evidence="8 10" id="KW-0326">Glycosidase</keyword>
<dbReference type="InterPro" id="IPR006103">
    <property type="entry name" value="Glyco_hydro_2_cat"/>
</dbReference>
<protein>
    <recommendedName>
        <fullName evidence="5 10">Beta-galactosidase</fullName>
        <ecNumber evidence="5 10">3.2.1.23</ecNumber>
    </recommendedName>
    <alternativeName>
        <fullName evidence="9 10">Lactase</fullName>
    </alternativeName>
</protein>
<dbReference type="Pfam" id="PF02837">
    <property type="entry name" value="Glyco_hydro_2_N"/>
    <property type="match status" value="1"/>
</dbReference>
<dbReference type="SMART" id="SM01038">
    <property type="entry name" value="Bgal_small_N"/>
    <property type="match status" value="1"/>
</dbReference>
<dbReference type="PANTHER" id="PTHR46323:SF2">
    <property type="entry name" value="BETA-GALACTOSIDASE"/>
    <property type="match status" value="1"/>
</dbReference>
<dbReference type="InterPro" id="IPR017853">
    <property type="entry name" value="GH"/>
</dbReference>
<dbReference type="InterPro" id="IPR004199">
    <property type="entry name" value="B-gal_small/dom_5"/>
</dbReference>
<evidence type="ECO:0000256" key="4">
    <source>
        <dbReference type="ARBA" id="ARBA00011245"/>
    </source>
</evidence>
<dbReference type="FunFam" id="3.20.20.80:FF:000121">
    <property type="entry name" value="Beta-galactosidase"/>
    <property type="match status" value="1"/>
</dbReference>
<dbReference type="SUPFAM" id="SSF49785">
    <property type="entry name" value="Galactose-binding domain-like"/>
    <property type="match status" value="1"/>
</dbReference>
<dbReference type="AlphaFoldDB" id="A0A9X3F2T6"/>
<dbReference type="GO" id="GO:0004565">
    <property type="term" value="F:beta-galactosidase activity"/>
    <property type="evidence" value="ECO:0007669"/>
    <property type="project" value="UniProtKB-EC"/>
</dbReference>
<proteinExistence type="inferred from homology"/>
<dbReference type="PRINTS" id="PR00132">
    <property type="entry name" value="GLHYDRLASE2"/>
</dbReference>